<dbReference type="Proteomes" id="UP001597478">
    <property type="component" value="Unassembled WGS sequence"/>
</dbReference>
<dbReference type="InterPro" id="IPR050766">
    <property type="entry name" value="Bact_Lucif_Oxidored"/>
</dbReference>
<dbReference type="EMBL" id="JBHUOF010000011">
    <property type="protein sequence ID" value="MFD2799650.1"/>
    <property type="molecule type" value="Genomic_DNA"/>
</dbReference>
<evidence type="ECO:0000256" key="1">
    <source>
        <dbReference type="ARBA" id="ARBA00023002"/>
    </source>
</evidence>
<evidence type="ECO:0000313" key="4">
    <source>
        <dbReference type="EMBL" id="MFD2799650.1"/>
    </source>
</evidence>
<proteinExistence type="predicted"/>
<reference evidence="5" key="1">
    <citation type="journal article" date="2019" name="Int. J. Syst. Evol. Microbiol.">
        <title>The Global Catalogue of Microorganisms (GCM) 10K type strain sequencing project: providing services to taxonomists for standard genome sequencing and annotation.</title>
        <authorList>
            <consortium name="The Broad Institute Genomics Platform"/>
            <consortium name="The Broad Institute Genome Sequencing Center for Infectious Disease"/>
            <person name="Wu L."/>
            <person name="Ma J."/>
        </authorList>
    </citation>
    <scope>NUCLEOTIDE SEQUENCE [LARGE SCALE GENOMIC DNA]</scope>
    <source>
        <strain evidence="5">IBRC-M 10906</strain>
    </source>
</reference>
<dbReference type="Pfam" id="PF00296">
    <property type="entry name" value="Bac_luciferase"/>
    <property type="match status" value="1"/>
</dbReference>
<keyword evidence="5" id="KW-1185">Reference proteome</keyword>
<evidence type="ECO:0000256" key="2">
    <source>
        <dbReference type="ARBA" id="ARBA00023033"/>
    </source>
</evidence>
<dbReference type="SUPFAM" id="SSF51679">
    <property type="entry name" value="Bacterial luciferase-like"/>
    <property type="match status" value="1"/>
</dbReference>
<accession>A0ABW5W800</accession>
<dbReference type="PANTHER" id="PTHR30137:SF8">
    <property type="entry name" value="BLR5498 PROTEIN"/>
    <property type="match status" value="1"/>
</dbReference>
<dbReference type="GO" id="GO:0016491">
    <property type="term" value="F:oxidoreductase activity"/>
    <property type="evidence" value="ECO:0007669"/>
    <property type="project" value="UniProtKB-KW"/>
</dbReference>
<name>A0ABW5W800_9PSEU</name>
<organism evidence="4 5">
    <name type="scientific">Prauserella oleivorans</name>
    <dbReference type="NCBI Taxonomy" id="1478153"/>
    <lineage>
        <taxon>Bacteria</taxon>
        <taxon>Bacillati</taxon>
        <taxon>Actinomycetota</taxon>
        <taxon>Actinomycetes</taxon>
        <taxon>Pseudonocardiales</taxon>
        <taxon>Pseudonocardiaceae</taxon>
        <taxon>Prauserella</taxon>
    </lineage>
</organism>
<dbReference type="InterPro" id="IPR036661">
    <property type="entry name" value="Luciferase-like_sf"/>
</dbReference>
<evidence type="ECO:0000313" key="5">
    <source>
        <dbReference type="Proteomes" id="UP001597478"/>
    </source>
</evidence>
<dbReference type="InterPro" id="IPR011251">
    <property type="entry name" value="Luciferase-like_dom"/>
</dbReference>
<sequence length="337" mass="37249">MRFGIFLTNQQEPGTDQRQALAEQLSLLRAARDGGWDSVFAGQHYLSEGVTHIQPLPYLARLAAEAGDLRVGVGILLLALQNPVDVAENYAALDVVTGGRLIFGVGLGYREVEYAAFGVPPEEKVRRFEANLDIVTRLWAGEAVDADLPWCRLDGARLGVLPVQRPGPALWMAANSDGAVRRAARLTGTWMINPHATIDTVRRQTELFRAEAAAHGRPAPAEQPAMREIFCAKDRATAIELAGPYLVGKYRTYARWGQDRVMPDRESFDMPYEDLARQRFVVGSPEDCVRALLPWRDELGADHLILRTHWAGMPVEHALRSVELLSKEVLPALRAAG</sequence>
<feature type="domain" description="Luciferase-like" evidence="3">
    <location>
        <begin position="1"/>
        <end position="302"/>
    </location>
</feature>
<dbReference type="Gene3D" id="3.20.20.30">
    <property type="entry name" value="Luciferase-like domain"/>
    <property type="match status" value="1"/>
</dbReference>
<dbReference type="PANTHER" id="PTHR30137">
    <property type="entry name" value="LUCIFERASE-LIKE MONOOXYGENASE"/>
    <property type="match status" value="1"/>
</dbReference>
<dbReference type="EC" id="1.-.-.-" evidence="4"/>
<keyword evidence="1 4" id="KW-0560">Oxidoreductase</keyword>
<gene>
    <name evidence="4" type="ORF">ACFS2C_09615</name>
</gene>
<dbReference type="RefSeq" id="WP_377390079.1">
    <property type="nucleotide sequence ID" value="NZ_JBHSAN010000020.1"/>
</dbReference>
<protein>
    <submittedName>
        <fullName evidence="4">LLM class flavin-dependent oxidoreductase</fullName>
        <ecNumber evidence="4">1.-.-.-</ecNumber>
    </submittedName>
</protein>
<keyword evidence="2" id="KW-0503">Monooxygenase</keyword>
<evidence type="ECO:0000259" key="3">
    <source>
        <dbReference type="Pfam" id="PF00296"/>
    </source>
</evidence>
<comment type="caution">
    <text evidence="4">The sequence shown here is derived from an EMBL/GenBank/DDBJ whole genome shotgun (WGS) entry which is preliminary data.</text>
</comment>